<dbReference type="EMBL" id="MU005575">
    <property type="protein sequence ID" value="KAF2687084.1"/>
    <property type="molecule type" value="Genomic_DNA"/>
</dbReference>
<dbReference type="Proteomes" id="UP000799291">
    <property type="component" value="Unassembled WGS sequence"/>
</dbReference>
<accession>A0A6G1J948</accession>
<protein>
    <submittedName>
        <fullName evidence="2">Uncharacterized protein</fullName>
    </submittedName>
</protein>
<proteinExistence type="predicted"/>
<sequence length="278" mass="31114">MKPDTNIKAGLTNESRSELSVVRPDATGSDQTNLTSATEAGRKYDYLPEKYRYKKDERSPFCAYDLLYAEDAFYWCRFGVATEILRTCKQVYAEAISVLYLNDLCIDLHPGAPILTNDAKLIPTFTPTGSGSTDSDLSDGGAAEHDHTKDFKVAIPRESVLKRSFFEPLWGPVPETVKEFKAAVGDDVPFLRPCFTCKWGIEGSSMAICRRYCTYATCSVVQRELVKVKEHRGLQVEQHLREIAEAKGVEDGSEDKNSAKGAEEREERERKCPGRSAF</sequence>
<keyword evidence="3" id="KW-1185">Reference proteome</keyword>
<evidence type="ECO:0000313" key="3">
    <source>
        <dbReference type="Proteomes" id="UP000799291"/>
    </source>
</evidence>
<feature type="region of interest" description="Disordered" evidence="1">
    <location>
        <begin position="245"/>
        <end position="278"/>
    </location>
</feature>
<evidence type="ECO:0000313" key="2">
    <source>
        <dbReference type="EMBL" id="KAF2687084.1"/>
    </source>
</evidence>
<name>A0A6G1J948_9PLEO</name>
<organism evidence="2 3">
    <name type="scientific">Lentithecium fluviatile CBS 122367</name>
    <dbReference type="NCBI Taxonomy" id="1168545"/>
    <lineage>
        <taxon>Eukaryota</taxon>
        <taxon>Fungi</taxon>
        <taxon>Dikarya</taxon>
        <taxon>Ascomycota</taxon>
        <taxon>Pezizomycotina</taxon>
        <taxon>Dothideomycetes</taxon>
        <taxon>Pleosporomycetidae</taxon>
        <taxon>Pleosporales</taxon>
        <taxon>Massarineae</taxon>
        <taxon>Lentitheciaceae</taxon>
        <taxon>Lentithecium</taxon>
    </lineage>
</organism>
<evidence type="ECO:0000256" key="1">
    <source>
        <dbReference type="SAM" id="MobiDB-lite"/>
    </source>
</evidence>
<gene>
    <name evidence="2" type="ORF">K458DRAFT_385907</name>
</gene>
<feature type="region of interest" description="Disordered" evidence="1">
    <location>
        <begin position="1"/>
        <end position="33"/>
    </location>
</feature>
<feature type="compositionally biased region" description="Basic and acidic residues" evidence="1">
    <location>
        <begin position="245"/>
        <end position="272"/>
    </location>
</feature>
<dbReference type="AlphaFoldDB" id="A0A6G1J948"/>
<dbReference type="OrthoDB" id="10679172at2759"/>
<reference evidence="2" key="1">
    <citation type="journal article" date="2020" name="Stud. Mycol.">
        <title>101 Dothideomycetes genomes: a test case for predicting lifestyles and emergence of pathogens.</title>
        <authorList>
            <person name="Haridas S."/>
            <person name="Albert R."/>
            <person name="Binder M."/>
            <person name="Bloem J."/>
            <person name="Labutti K."/>
            <person name="Salamov A."/>
            <person name="Andreopoulos B."/>
            <person name="Baker S."/>
            <person name="Barry K."/>
            <person name="Bills G."/>
            <person name="Bluhm B."/>
            <person name="Cannon C."/>
            <person name="Castanera R."/>
            <person name="Culley D."/>
            <person name="Daum C."/>
            <person name="Ezra D."/>
            <person name="Gonzalez J."/>
            <person name="Henrissat B."/>
            <person name="Kuo A."/>
            <person name="Liang C."/>
            <person name="Lipzen A."/>
            <person name="Lutzoni F."/>
            <person name="Magnuson J."/>
            <person name="Mondo S."/>
            <person name="Nolan M."/>
            <person name="Ohm R."/>
            <person name="Pangilinan J."/>
            <person name="Park H.-J."/>
            <person name="Ramirez L."/>
            <person name="Alfaro M."/>
            <person name="Sun H."/>
            <person name="Tritt A."/>
            <person name="Yoshinaga Y."/>
            <person name="Zwiers L.-H."/>
            <person name="Turgeon B."/>
            <person name="Goodwin S."/>
            <person name="Spatafora J."/>
            <person name="Crous P."/>
            <person name="Grigoriev I."/>
        </authorList>
    </citation>
    <scope>NUCLEOTIDE SEQUENCE</scope>
    <source>
        <strain evidence="2">CBS 122367</strain>
    </source>
</reference>